<dbReference type="PaxDb" id="469381-Dpep_2320"/>
<organism evidence="2 3">
    <name type="scientific">Dethiosulfovibrio peptidovorans DSM 11002</name>
    <dbReference type="NCBI Taxonomy" id="469381"/>
    <lineage>
        <taxon>Bacteria</taxon>
        <taxon>Thermotogati</taxon>
        <taxon>Synergistota</taxon>
        <taxon>Synergistia</taxon>
        <taxon>Synergistales</taxon>
        <taxon>Dethiosulfovibrionaceae</taxon>
        <taxon>Dethiosulfovibrio</taxon>
    </lineage>
</organism>
<reference evidence="2 3" key="1">
    <citation type="journal article" date="2010" name="Stand. Genomic Sci.">
        <title>Permanent draft genome sequence of Dethiosulfovibrio peptidovorans type strain (SEBR 4207).</title>
        <authorList>
            <person name="Labutti K."/>
            <person name="Mayilraj S."/>
            <person name="Clum A."/>
            <person name="Lucas S."/>
            <person name="Glavina Del Rio T."/>
            <person name="Nolan M."/>
            <person name="Tice H."/>
            <person name="Cheng J.F."/>
            <person name="Pitluck S."/>
            <person name="Liolios K."/>
            <person name="Ivanova N."/>
            <person name="Mavromatis K."/>
            <person name="Mikhailova N."/>
            <person name="Pati A."/>
            <person name="Goodwin L."/>
            <person name="Chen A."/>
            <person name="Palaniappan K."/>
            <person name="Land M."/>
            <person name="Hauser L."/>
            <person name="Chang Y.J."/>
            <person name="Jeffries C.D."/>
            <person name="Rohde M."/>
            <person name="Spring S."/>
            <person name="Goker M."/>
            <person name="Woyke T."/>
            <person name="Bristow J."/>
            <person name="Eisen J.A."/>
            <person name="Markowitz V."/>
            <person name="Hugenholtz P."/>
            <person name="Kyrpides N.C."/>
            <person name="Klenk H.P."/>
            <person name="Lapidus A."/>
        </authorList>
    </citation>
    <scope>NUCLEOTIDE SEQUENCE [LARGE SCALE GENOMIC DNA]</scope>
    <source>
        <strain evidence="2 3">DSM 11002</strain>
    </source>
</reference>
<protein>
    <recommendedName>
        <fullName evidence="4">DUF177 domain-containing protein</fullName>
    </recommendedName>
</protein>
<feature type="region of interest" description="Disordered" evidence="1">
    <location>
        <begin position="173"/>
        <end position="198"/>
    </location>
</feature>
<name>D2Z481_9BACT</name>
<dbReference type="STRING" id="469381.Dpep_2320"/>
<gene>
    <name evidence="2" type="ORF">Dpep_2320</name>
</gene>
<comment type="caution">
    <text evidence="2">The sequence shown here is derived from an EMBL/GenBank/DDBJ whole genome shotgun (WGS) entry which is preliminary data.</text>
</comment>
<accession>D2Z481</accession>
<proteinExistence type="predicted"/>
<evidence type="ECO:0008006" key="4">
    <source>
        <dbReference type="Google" id="ProtNLM"/>
    </source>
</evidence>
<sequence>MVFRDSPPENWRFFVDVPEEPLLPSEKNWSLNFQDLIKLGGGSYRCVSPVEISARTVRNDGAVRISLRLSFRVETECSRCLSPLEVAIEENFEYCYVSQPDEEESEDVELDEVIKSLPQIGKTIDISGDLWECFVVSMPLYPVCPEGCDPIGPSTTREEGEAADPRFQILADKFGSSSGKGGKIDGNSKVKGISSQDS</sequence>
<dbReference type="eggNOG" id="COG1399">
    <property type="taxonomic scope" value="Bacteria"/>
</dbReference>
<dbReference type="RefSeq" id="WP_005662330.1">
    <property type="nucleotide sequence ID" value="NZ_ABTR02000001.1"/>
</dbReference>
<evidence type="ECO:0000313" key="3">
    <source>
        <dbReference type="Proteomes" id="UP000006427"/>
    </source>
</evidence>
<dbReference type="Proteomes" id="UP000006427">
    <property type="component" value="Unassembled WGS sequence"/>
</dbReference>
<dbReference type="AlphaFoldDB" id="D2Z481"/>
<dbReference type="Pfam" id="PF02620">
    <property type="entry name" value="YceD"/>
    <property type="match status" value="1"/>
</dbReference>
<evidence type="ECO:0000256" key="1">
    <source>
        <dbReference type="SAM" id="MobiDB-lite"/>
    </source>
</evidence>
<dbReference type="InterPro" id="IPR003772">
    <property type="entry name" value="YceD"/>
</dbReference>
<keyword evidence="3" id="KW-1185">Reference proteome</keyword>
<evidence type="ECO:0000313" key="2">
    <source>
        <dbReference type="EMBL" id="EFC92342.1"/>
    </source>
</evidence>
<dbReference type="EMBL" id="ABTR02000001">
    <property type="protein sequence ID" value="EFC92342.1"/>
    <property type="molecule type" value="Genomic_DNA"/>
</dbReference>